<evidence type="ECO:0000256" key="1">
    <source>
        <dbReference type="ARBA" id="ARBA00009437"/>
    </source>
</evidence>
<name>A0ABP8CT93_9ACTN</name>
<sequence>MAPNEWECKVFIAVADHGSYLAAAEHLSRQIGRSYTRRAVNQVIKKIEAWLKTPPFEGTHSQKKLTPRGEEFRQAALNILAGYQRMRNEGPAPALPTLACLPHHVYLMTAMEPPKIIIRYLESRHGAPREFRDHAVHLLHTDVYQLIVGPPIADDRALVSKELYTARLLAMVPRSFRSESVRLADLLADYELLLPRQLLEAKIDEWALEDAYKHATITEDEAATAILRMRNEPATANRVVVAPSDVALAYTTGHDFAGEGADRFRWVPITHQRRYLEYPVAVTTRKTEAAKLFPVIAALRDAVAQVPGYTRLTSP</sequence>
<keyword evidence="4" id="KW-0804">Transcription</keyword>
<dbReference type="Gene3D" id="1.10.10.10">
    <property type="entry name" value="Winged helix-like DNA-binding domain superfamily/Winged helix DNA-binding domain"/>
    <property type="match status" value="1"/>
</dbReference>
<dbReference type="EMBL" id="BAABAT010000001">
    <property type="protein sequence ID" value="GAA4242972.1"/>
    <property type="molecule type" value="Genomic_DNA"/>
</dbReference>
<keyword evidence="7" id="KW-1185">Reference proteome</keyword>
<dbReference type="PANTHER" id="PTHR30346:SF0">
    <property type="entry name" value="HCA OPERON TRANSCRIPTIONAL ACTIVATOR HCAR"/>
    <property type="match status" value="1"/>
</dbReference>
<evidence type="ECO:0000256" key="4">
    <source>
        <dbReference type="ARBA" id="ARBA00023163"/>
    </source>
</evidence>
<evidence type="ECO:0000256" key="2">
    <source>
        <dbReference type="ARBA" id="ARBA00023015"/>
    </source>
</evidence>
<reference evidence="7" key="1">
    <citation type="journal article" date="2019" name="Int. J. Syst. Evol. Microbiol.">
        <title>The Global Catalogue of Microorganisms (GCM) 10K type strain sequencing project: providing services to taxonomists for standard genome sequencing and annotation.</title>
        <authorList>
            <consortium name="The Broad Institute Genomics Platform"/>
            <consortium name="The Broad Institute Genome Sequencing Center for Infectious Disease"/>
            <person name="Wu L."/>
            <person name="Ma J."/>
        </authorList>
    </citation>
    <scope>NUCLEOTIDE SEQUENCE [LARGE SCALE GENOMIC DNA]</scope>
    <source>
        <strain evidence="7">JCM 17441</strain>
    </source>
</reference>
<evidence type="ECO:0000313" key="7">
    <source>
        <dbReference type="Proteomes" id="UP001500620"/>
    </source>
</evidence>
<proteinExistence type="inferred from homology"/>
<accession>A0ABP8CT93</accession>
<gene>
    <name evidence="6" type="ORF">GCM10022255_000080</name>
</gene>
<organism evidence="6 7">
    <name type="scientific">Dactylosporangium darangshiense</name>
    <dbReference type="NCBI Taxonomy" id="579108"/>
    <lineage>
        <taxon>Bacteria</taxon>
        <taxon>Bacillati</taxon>
        <taxon>Actinomycetota</taxon>
        <taxon>Actinomycetes</taxon>
        <taxon>Micromonosporales</taxon>
        <taxon>Micromonosporaceae</taxon>
        <taxon>Dactylosporangium</taxon>
    </lineage>
</organism>
<keyword evidence="3" id="KW-0238">DNA-binding</keyword>
<comment type="similarity">
    <text evidence="1">Belongs to the LysR transcriptional regulatory family.</text>
</comment>
<dbReference type="PANTHER" id="PTHR30346">
    <property type="entry name" value="TRANSCRIPTIONAL DUAL REGULATOR HCAR-RELATED"/>
    <property type="match status" value="1"/>
</dbReference>
<dbReference type="InterPro" id="IPR036388">
    <property type="entry name" value="WH-like_DNA-bd_sf"/>
</dbReference>
<evidence type="ECO:0000259" key="5">
    <source>
        <dbReference type="Pfam" id="PF00126"/>
    </source>
</evidence>
<dbReference type="Proteomes" id="UP001500620">
    <property type="component" value="Unassembled WGS sequence"/>
</dbReference>
<protein>
    <recommendedName>
        <fullName evidence="5">HTH lysR-type domain-containing protein</fullName>
    </recommendedName>
</protein>
<evidence type="ECO:0000313" key="6">
    <source>
        <dbReference type="EMBL" id="GAA4242972.1"/>
    </source>
</evidence>
<evidence type="ECO:0000256" key="3">
    <source>
        <dbReference type="ARBA" id="ARBA00023125"/>
    </source>
</evidence>
<keyword evidence="2" id="KW-0805">Transcription regulation</keyword>
<feature type="domain" description="HTH lysR-type" evidence="5">
    <location>
        <begin position="9"/>
        <end position="70"/>
    </location>
</feature>
<comment type="caution">
    <text evidence="6">The sequence shown here is derived from an EMBL/GenBank/DDBJ whole genome shotgun (WGS) entry which is preliminary data.</text>
</comment>
<dbReference type="Pfam" id="PF00126">
    <property type="entry name" value="HTH_1"/>
    <property type="match status" value="1"/>
</dbReference>
<dbReference type="SUPFAM" id="SSF46785">
    <property type="entry name" value="Winged helix' DNA-binding domain"/>
    <property type="match status" value="1"/>
</dbReference>
<dbReference type="InterPro" id="IPR000847">
    <property type="entry name" value="LysR_HTH_N"/>
</dbReference>
<dbReference type="InterPro" id="IPR036390">
    <property type="entry name" value="WH_DNA-bd_sf"/>
</dbReference>